<evidence type="ECO:0000313" key="3">
    <source>
        <dbReference type="EMBL" id="KAK0390393.1"/>
    </source>
</evidence>
<keyword evidence="1" id="KW-0472">Membrane</keyword>
<accession>A0AA39LAS8</accession>
<gene>
    <name evidence="3" type="ORF">QR680_019333</name>
</gene>
<dbReference type="SUPFAM" id="SSF56436">
    <property type="entry name" value="C-type lectin-like"/>
    <property type="match status" value="1"/>
</dbReference>
<proteinExistence type="predicted"/>
<name>A0AA39LAS8_9BILA</name>
<dbReference type="CDD" id="cd00037">
    <property type="entry name" value="CLECT"/>
    <property type="match status" value="1"/>
</dbReference>
<feature type="transmembrane region" description="Helical" evidence="1">
    <location>
        <begin position="141"/>
        <end position="164"/>
    </location>
</feature>
<keyword evidence="1" id="KW-1133">Transmembrane helix</keyword>
<sequence>MDGNLTTAAIPLFGTGPLTQLIVSSVNLILITFTLYISVNIDKKDVCRLFTIWLCLAHVPNDGVQIIISSLQLADLIDSSGLLYLKQPTKNIIPMTGKLFQHFASMLYRTLGLLMVFMTYTSYKYPMAFQELFGIRRRNKIFLGGLIFVTMMTVISNTLTLIPFYTSDETAARFRPLYYCLQSVNIGTVLLFLVLYVMSIHAIRQHVRRNHRRGDSTLIHRRQLVSIIVYAAAPNLTMIPMLFTNTLYIILVNVEELALGSSYPLLNHLMQVMTTIGQYLSYHYLNEDSLCALSYCSSGRSSGSSREMDFVREDECAAVGRIKAAYTIGQHAWLGGFKLANSTQYLWNDGTAWNFTNWHDDSLSDVGRDCVATWYSGHEVWGKYDCAGAGIPSICKKKLDLKINKTEIIDVADLRA</sequence>
<comment type="caution">
    <text evidence="3">The sequence shown here is derived from an EMBL/GenBank/DDBJ whole genome shotgun (WGS) entry which is preliminary data.</text>
</comment>
<feature type="transmembrane region" description="Helical" evidence="1">
    <location>
        <begin position="184"/>
        <end position="203"/>
    </location>
</feature>
<dbReference type="InterPro" id="IPR016186">
    <property type="entry name" value="C-type_lectin-like/link_sf"/>
</dbReference>
<dbReference type="EMBL" id="JAUCMV010000006">
    <property type="protein sequence ID" value="KAK0390393.1"/>
    <property type="molecule type" value="Genomic_DNA"/>
</dbReference>
<feature type="transmembrane region" description="Helical" evidence="1">
    <location>
        <begin position="51"/>
        <end position="74"/>
    </location>
</feature>
<feature type="transmembrane region" description="Helical" evidence="1">
    <location>
        <begin position="99"/>
        <end position="120"/>
    </location>
</feature>
<dbReference type="InterPro" id="IPR016187">
    <property type="entry name" value="CTDL_fold"/>
</dbReference>
<dbReference type="InterPro" id="IPR001304">
    <property type="entry name" value="C-type_lectin-like"/>
</dbReference>
<dbReference type="AlphaFoldDB" id="A0AA39LAS8"/>
<reference evidence="3" key="1">
    <citation type="submission" date="2023-06" db="EMBL/GenBank/DDBJ databases">
        <title>Genomic analysis of the entomopathogenic nematode Steinernema hermaphroditum.</title>
        <authorList>
            <person name="Schwarz E.M."/>
            <person name="Heppert J.K."/>
            <person name="Baniya A."/>
            <person name="Schwartz H.T."/>
            <person name="Tan C.-H."/>
            <person name="Antoshechkin I."/>
            <person name="Sternberg P.W."/>
            <person name="Goodrich-Blair H."/>
            <person name="Dillman A.R."/>
        </authorList>
    </citation>
    <scope>NUCLEOTIDE SEQUENCE</scope>
    <source>
        <strain evidence="3">PS9179</strain>
        <tissue evidence="3">Whole animal</tissue>
    </source>
</reference>
<feature type="domain" description="C-type lectin" evidence="2">
    <location>
        <begin position="292"/>
        <end position="386"/>
    </location>
</feature>
<dbReference type="Proteomes" id="UP001175271">
    <property type="component" value="Unassembled WGS sequence"/>
</dbReference>
<organism evidence="3 4">
    <name type="scientific">Steinernema hermaphroditum</name>
    <dbReference type="NCBI Taxonomy" id="289476"/>
    <lineage>
        <taxon>Eukaryota</taxon>
        <taxon>Metazoa</taxon>
        <taxon>Ecdysozoa</taxon>
        <taxon>Nematoda</taxon>
        <taxon>Chromadorea</taxon>
        <taxon>Rhabditida</taxon>
        <taxon>Tylenchina</taxon>
        <taxon>Panagrolaimomorpha</taxon>
        <taxon>Strongyloidoidea</taxon>
        <taxon>Steinernematidae</taxon>
        <taxon>Steinernema</taxon>
    </lineage>
</organism>
<keyword evidence="4" id="KW-1185">Reference proteome</keyword>
<dbReference type="Gene3D" id="3.10.100.10">
    <property type="entry name" value="Mannose-Binding Protein A, subunit A"/>
    <property type="match status" value="1"/>
</dbReference>
<dbReference type="PROSITE" id="PS50041">
    <property type="entry name" value="C_TYPE_LECTIN_2"/>
    <property type="match status" value="1"/>
</dbReference>
<protein>
    <recommendedName>
        <fullName evidence="2">C-type lectin domain-containing protein</fullName>
    </recommendedName>
</protein>
<feature type="transmembrane region" description="Helical" evidence="1">
    <location>
        <begin position="20"/>
        <end position="39"/>
    </location>
</feature>
<evidence type="ECO:0000256" key="1">
    <source>
        <dbReference type="SAM" id="Phobius"/>
    </source>
</evidence>
<evidence type="ECO:0000259" key="2">
    <source>
        <dbReference type="PROSITE" id="PS50041"/>
    </source>
</evidence>
<keyword evidence="1" id="KW-0812">Transmembrane</keyword>
<feature type="transmembrane region" description="Helical" evidence="1">
    <location>
        <begin position="224"/>
        <end position="243"/>
    </location>
</feature>
<evidence type="ECO:0000313" key="4">
    <source>
        <dbReference type="Proteomes" id="UP001175271"/>
    </source>
</evidence>